<dbReference type="EMBL" id="FKLO01000043">
    <property type="protein sequence ID" value="SAM63693.1"/>
    <property type="molecule type" value="Genomic_DNA"/>
</dbReference>
<protein>
    <submittedName>
        <fullName evidence="1">Uncharacterized protein</fullName>
    </submittedName>
</protein>
<sequence length="187" mass="20698">MVAGRWFYLLAGIAGAFPFLVGEQEMSWLFGEPPERGGFVALFDDGSGAALFVWDGHLLDADGDDHGVMNGEELEDWLYESGHWCWTALPEGYAVGFGVTTTTARDTRWRFAEMPARGTRFVALRKDGRGAEVFFRTPLGAVVDGDGEERLPAWATDAALVSWFVDAGFAFWLPLPDGMQLFFEEQS</sequence>
<accession>A0A1C3H4F2</accession>
<dbReference type="AlphaFoldDB" id="A0A1C3H4F2"/>
<gene>
    <name evidence="1" type="ORF">CHUV0807_1148</name>
</gene>
<evidence type="ECO:0000313" key="1">
    <source>
        <dbReference type="EMBL" id="SAM63693.1"/>
    </source>
</evidence>
<reference evidence="2" key="1">
    <citation type="submission" date="2016-04" db="EMBL/GenBank/DDBJ databases">
        <authorList>
            <person name="Tagini F."/>
        </authorList>
    </citation>
    <scope>NUCLEOTIDE SEQUENCE [LARGE SCALE GENOMIC DNA]</scope>
    <source>
        <strain evidence="2">CHUV0807</strain>
    </source>
</reference>
<evidence type="ECO:0000313" key="2">
    <source>
        <dbReference type="Proteomes" id="UP000190837"/>
    </source>
</evidence>
<organism evidence="1 2">
    <name type="scientific">Cardiobacterium hominis</name>
    <dbReference type="NCBI Taxonomy" id="2718"/>
    <lineage>
        <taxon>Bacteria</taxon>
        <taxon>Pseudomonadati</taxon>
        <taxon>Pseudomonadota</taxon>
        <taxon>Gammaproteobacteria</taxon>
        <taxon>Cardiobacteriales</taxon>
        <taxon>Cardiobacteriaceae</taxon>
        <taxon>Cardiobacterium</taxon>
    </lineage>
</organism>
<dbReference type="Proteomes" id="UP000190837">
    <property type="component" value="Unassembled WGS sequence"/>
</dbReference>
<name>A0A1C3H4F2_9GAMM</name>
<proteinExistence type="predicted"/>